<proteinExistence type="predicted"/>
<sequence>MGADAKIDLEKNVIEINRPPLPIYQTVIEKTRGLALRTQAVGAAATRTGHPVGKPEAQAPAVAVK</sequence>
<evidence type="ECO:0000313" key="2">
    <source>
        <dbReference type="EMBL" id="KAG5633906.1"/>
    </source>
</evidence>
<dbReference type="EMBL" id="JABCKV010004312">
    <property type="protein sequence ID" value="KAG5633906.1"/>
    <property type="molecule type" value="Genomic_DNA"/>
</dbReference>
<evidence type="ECO:0000313" key="3">
    <source>
        <dbReference type="Proteomes" id="UP000775547"/>
    </source>
</evidence>
<dbReference type="AlphaFoldDB" id="A0A9P7FNT6"/>
<reference evidence="2" key="1">
    <citation type="submission" date="2020-07" db="EMBL/GenBank/DDBJ databases">
        <authorList>
            <person name="Nieuwenhuis M."/>
            <person name="Van De Peppel L.J.J."/>
        </authorList>
    </citation>
    <scope>NUCLEOTIDE SEQUENCE</scope>
    <source>
        <strain evidence="2">AP01</strain>
        <tissue evidence="2">Mycelium</tissue>
    </source>
</reference>
<organism evidence="2 3">
    <name type="scientific">Asterophora parasitica</name>
    <dbReference type="NCBI Taxonomy" id="117018"/>
    <lineage>
        <taxon>Eukaryota</taxon>
        <taxon>Fungi</taxon>
        <taxon>Dikarya</taxon>
        <taxon>Basidiomycota</taxon>
        <taxon>Agaricomycotina</taxon>
        <taxon>Agaricomycetes</taxon>
        <taxon>Agaricomycetidae</taxon>
        <taxon>Agaricales</taxon>
        <taxon>Tricholomatineae</taxon>
        <taxon>Lyophyllaceae</taxon>
        <taxon>Asterophora</taxon>
    </lineage>
</organism>
<name>A0A9P7FNT6_9AGAR</name>
<dbReference type="Pfam" id="PF21357">
    <property type="entry name" value="EIF3E_C"/>
    <property type="match status" value="1"/>
</dbReference>
<feature type="region of interest" description="Disordered" evidence="1">
    <location>
        <begin position="45"/>
        <end position="65"/>
    </location>
</feature>
<keyword evidence="3" id="KW-1185">Reference proteome</keyword>
<dbReference type="Proteomes" id="UP000775547">
    <property type="component" value="Unassembled WGS sequence"/>
</dbReference>
<comment type="caution">
    <text evidence="2">The sequence shown here is derived from an EMBL/GenBank/DDBJ whole genome shotgun (WGS) entry which is preliminary data.</text>
</comment>
<gene>
    <name evidence="2" type="ORF">DXG03_006528</name>
</gene>
<dbReference type="OrthoDB" id="417252at2759"/>
<evidence type="ECO:0000256" key="1">
    <source>
        <dbReference type="SAM" id="MobiDB-lite"/>
    </source>
</evidence>
<protein>
    <submittedName>
        <fullName evidence="2">Uncharacterized protein</fullName>
    </submittedName>
</protein>
<reference evidence="2" key="2">
    <citation type="submission" date="2021-10" db="EMBL/GenBank/DDBJ databases">
        <title>Phylogenomics reveals ancestral predisposition of the termite-cultivated fungus Termitomyces towards a domesticated lifestyle.</title>
        <authorList>
            <person name="Auxier B."/>
            <person name="Grum-Grzhimaylo A."/>
            <person name="Cardenas M.E."/>
            <person name="Lodge J.D."/>
            <person name="Laessoe T."/>
            <person name="Pedersen O."/>
            <person name="Smith M.E."/>
            <person name="Kuyper T.W."/>
            <person name="Franco-Molano E.A."/>
            <person name="Baroni T.J."/>
            <person name="Aanen D.K."/>
        </authorList>
    </citation>
    <scope>NUCLEOTIDE SEQUENCE</scope>
    <source>
        <strain evidence="2">AP01</strain>
        <tissue evidence="2">Mycelium</tissue>
    </source>
</reference>
<accession>A0A9P7FNT6</accession>